<evidence type="ECO:0000313" key="3">
    <source>
        <dbReference type="EMBL" id="MBK9795019.1"/>
    </source>
</evidence>
<gene>
    <name evidence="3" type="ORF">IPP58_00720</name>
</gene>
<accession>A0A9D7XJV9</accession>
<dbReference type="InterPro" id="IPR049383">
    <property type="entry name" value="UbiD-like_N"/>
</dbReference>
<feature type="compositionally biased region" description="Low complexity" evidence="1">
    <location>
        <begin position="71"/>
        <end position="82"/>
    </location>
</feature>
<organism evidence="3 4">
    <name type="scientific">Candidatus Geothrix skivensis</name>
    <dbReference type="NCBI Taxonomy" id="2954439"/>
    <lineage>
        <taxon>Bacteria</taxon>
        <taxon>Pseudomonadati</taxon>
        <taxon>Acidobacteriota</taxon>
        <taxon>Holophagae</taxon>
        <taxon>Holophagales</taxon>
        <taxon>Holophagaceae</taxon>
        <taxon>Geothrix</taxon>
    </lineage>
</organism>
<sequence>MGAIADRVSKQPGGGKALFFEKPTGKAMPVAMNVFGSLKRMELALGWTARPGSGCHRRPHREAGARGHAQARLGLLRKAGQAAGAGRGGQLDAQDRQAGALPGGGSPGRPGAALRPARAHHLARGWRPLHHPGPEPHPQQADRPPQRGPLPPAGLR</sequence>
<evidence type="ECO:0000313" key="4">
    <source>
        <dbReference type="Proteomes" id="UP000886657"/>
    </source>
</evidence>
<name>A0A9D7XJV9_9BACT</name>
<feature type="domain" description="3-octaprenyl-4-hydroxybenzoate carboxy-lyase-like N-terminal" evidence="2">
    <location>
        <begin position="1"/>
        <end position="46"/>
    </location>
</feature>
<protein>
    <submittedName>
        <fullName evidence="3">UbiD family decarboxylase</fullName>
    </submittedName>
</protein>
<dbReference type="SUPFAM" id="SSF50475">
    <property type="entry name" value="FMN-binding split barrel"/>
    <property type="match status" value="1"/>
</dbReference>
<feature type="region of interest" description="Disordered" evidence="1">
    <location>
        <begin position="50"/>
        <end position="156"/>
    </location>
</feature>
<feature type="compositionally biased region" description="Pro residues" evidence="1">
    <location>
        <begin position="146"/>
        <end position="156"/>
    </location>
</feature>
<comment type="caution">
    <text evidence="3">The sequence shown here is derived from an EMBL/GenBank/DDBJ whole genome shotgun (WGS) entry which is preliminary data.</text>
</comment>
<dbReference type="Pfam" id="PF20695">
    <property type="entry name" value="UbiD_N"/>
    <property type="match status" value="1"/>
</dbReference>
<reference evidence="3" key="1">
    <citation type="submission" date="2020-10" db="EMBL/GenBank/DDBJ databases">
        <title>Connecting structure to function with the recovery of over 1000 high-quality activated sludge metagenome-assembled genomes encoding full-length rRNA genes using long-read sequencing.</title>
        <authorList>
            <person name="Singleton C.M."/>
            <person name="Petriglieri F."/>
            <person name="Kristensen J.M."/>
            <person name="Kirkegaard R.H."/>
            <person name="Michaelsen T.Y."/>
            <person name="Andersen M.H."/>
            <person name="Karst S.M."/>
            <person name="Dueholm M.S."/>
            <person name="Nielsen P.H."/>
            <person name="Albertsen M."/>
        </authorList>
    </citation>
    <scope>NUCLEOTIDE SEQUENCE</scope>
    <source>
        <strain evidence="3">Skiv_18-Q3-R9-52_MAXAC.067</strain>
    </source>
</reference>
<feature type="compositionally biased region" description="Basic residues" evidence="1">
    <location>
        <begin position="117"/>
        <end position="130"/>
    </location>
</feature>
<dbReference type="EMBL" id="JADKIO010000002">
    <property type="protein sequence ID" value="MBK9795019.1"/>
    <property type="molecule type" value="Genomic_DNA"/>
</dbReference>
<dbReference type="AlphaFoldDB" id="A0A9D7XJV9"/>
<dbReference type="Proteomes" id="UP000886657">
    <property type="component" value="Unassembled WGS sequence"/>
</dbReference>
<evidence type="ECO:0000256" key="1">
    <source>
        <dbReference type="SAM" id="MobiDB-lite"/>
    </source>
</evidence>
<evidence type="ECO:0000259" key="2">
    <source>
        <dbReference type="Pfam" id="PF20695"/>
    </source>
</evidence>
<proteinExistence type="predicted"/>